<feature type="compositionally biased region" description="Low complexity" evidence="2">
    <location>
        <begin position="1433"/>
        <end position="1449"/>
    </location>
</feature>
<dbReference type="SMART" id="SM01140">
    <property type="entry name" value="Drf_GBD"/>
    <property type="match status" value="1"/>
</dbReference>
<sequence>MHLNLNICVCVFVQLQKLQSCPIVCINEPDTQSTNTEILQTSPESTLEKPKAAATAAANSSNSSSTNINTTTTINNNNNNSSCITINATPTTAVAATATATATAAGTATAATAATTSSTAGVTKITITSDNSQSNSNNCSSNSNIRSSSIALNGYNSNIRSSNSSSSNNNNNNSLISITSLNSCSDLSQGSTATLKLSSNSNSNSSSNSTSSNCLNSSCSSRPNGSASDTSSANFQERFDFEHWKSILSDLSCFNSVYRYWQQYNSSSSSSNSNGNGNNSGSGNSNVGVEHADESRSLGNGANSFYTHNILGYTFGYPFGLSKEHESDAHDSSSNSGAGSGSVAGFKKSHSSCETPLQKHYRQQQKKKMPVFRGKRVWCGCFKDDEPPEICVVEGEFTLQTLTPTQPMPSVDELDTKFAELVEELDLTAPNKEAMLSLPAQKKWQIYCSRKLPVDANDGPDAAAITQPPTAEHYIERLKELVVHVSLSPEDSPSHELNSRMDNHAAFVDALKTALRTSTHSFVLRFVELDGLPALLNLLLQLDIRVANSSLHTSLIGCIKALMNNSMGRAHVLAHPTAIDTIARSLAADNIRTKISALEILGAVCLVPGGHRKVLQAMLHFQEFATERTRFQSIVNDLDRSTYAYRDNVNLKTALMSFVNAVLNYGPGQENLEFRLHLRYEFLMLGIQPVIDKLRTHENETLDRHLDFFEMVRAEDEKEFARRFNEEHVDTKSAGAMFELLRRKLSHSPAYPHMLSLLQHMLLLPYTGHCTEHWLLIDRVVQQIVLQVEQRPSSDLISDPDDPGKQLKLASESPVHDPDVAPLQIDVNKLVRLLVKEEQLTQARKRADELERENFEVQSRLAKKEQELDLRMQEKEDLETSLARMRERLEKESAQHSQAVQRAQTAEMKAEDLQHRLQSEQQERARLERLVTEGSIPDDQKVAGLTGCNGAVSPPPPPPPIKAVPPPPPPMAPAMLPPPPPPCPGAPPPPPSMTPTMAPAPPKVELPKKNVPQPANPLKSFNWSKLPDAKLQGTVWSELDESKLYNNMELESIDKLFSAYQKNGVSTTDGSYEDLRVSGKNKQKVLSVIDGRRAQNCTILLSKLKMSDMDISKAILSMDSNEQLALDMVEQLLKFTPSAEERALLDEHSEDIESLARADRFLYEISKIPHYEQRLKSLHYKKRFMLTVNDLIPRITSVMEASREVARSRRLRKLLELVLALGNYMNRGARGNASGFRLASLNRLADTKSSAAKGTTLLHYLVQVIEKKFKDLLKLEDDIPHVREASKVSLGEMDKDIQMLRTGLADVAREIEFHRSSGPAQQGDRFLPVMREFHAQASVRFAELEDKFQDMKTRFDRAVRLFGEDGSVLQPDEFFGIFDSFLAAFAEARHDNESFRRRQEEEEKRAKQEAELKKRTIERKNKTGLMSSVARNLGLKSASNGSGSGSDSLTKSDNKGEFDDLISALRTGDVFGEDMAKFKRSRKARISNGSASGGGAGGGAAPGSGQNSPPRLQREESGRERERTVRRQ</sequence>
<accession>A0A484B3S8</accession>
<organism evidence="7 8">
    <name type="scientific">Drosophila navojoa</name>
    <name type="common">Fruit fly</name>
    <dbReference type="NCBI Taxonomy" id="7232"/>
    <lineage>
        <taxon>Eukaryota</taxon>
        <taxon>Metazoa</taxon>
        <taxon>Ecdysozoa</taxon>
        <taxon>Arthropoda</taxon>
        <taxon>Hexapoda</taxon>
        <taxon>Insecta</taxon>
        <taxon>Pterygota</taxon>
        <taxon>Neoptera</taxon>
        <taxon>Endopterygota</taxon>
        <taxon>Diptera</taxon>
        <taxon>Brachycera</taxon>
        <taxon>Muscomorpha</taxon>
        <taxon>Ephydroidea</taxon>
        <taxon>Drosophilidae</taxon>
        <taxon>Drosophila</taxon>
    </lineage>
</organism>
<dbReference type="GO" id="GO:0030838">
    <property type="term" value="P:positive regulation of actin filament polymerization"/>
    <property type="evidence" value="ECO:0007669"/>
    <property type="project" value="TreeGrafter"/>
</dbReference>
<feature type="region of interest" description="Disordered" evidence="2">
    <location>
        <begin position="195"/>
        <end position="214"/>
    </location>
</feature>
<feature type="compositionally biased region" description="Low complexity" evidence="2">
    <location>
        <begin position="332"/>
        <end position="346"/>
    </location>
</feature>
<dbReference type="InterPro" id="IPR015425">
    <property type="entry name" value="FH2_Formin"/>
</dbReference>
<feature type="signal peptide" evidence="3">
    <location>
        <begin position="1"/>
        <end position="20"/>
    </location>
</feature>
<dbReference type="STRING" id="7232.A0A484B3S8"/>
<dbReference type="Pfam" id="PF06371">
    <property type="entry name" value="Drf_GBD"/>
    <property type="match status" value="1"/>
</dbReference>
<dbReference type="InterPro" id="IPR042201">
    <property type="entry name" value="FH2_Formin_sf"/>
</dbReference>
<dbReference type="Gene3D" id="1.20.58.2220">
    <property type="entry name" value="Formin, FH2 domain"/>
    <property type="match status" value="1"/>
</dbReference>
<dbReference type="GO" id="GO:0003779">
    <property type="term" value="F:actin binding"/>
    <property type="evidence" value="ECO:0007669"/>
    <property type="project" value="InterPro"/>
</dbReference>
<feature type="region of interest" description="Disordered" evidence="2">
    <location>
        <begin position="54"/>
        <end position="73"/>
    </location>
</feature>
<dbReference type="SMART" id="SM01139">
    <property type="entry name" value="Drf_FH3"/>
    <property type="match status" value="1"/>
</dbReference>
<dbReference type="Pfam" id="PF06367">
    <property type="entry name" value="Drf_FH3"/>
    <property type="match status" value="1"/>
</dbReference>
<evidence type="ECO:0000313" key="8">
    <source>
        <dbReference type="Proteomes" id="UP000295192"/>
    </source>
</evidence>
<evidence type="ECO:0000256" key="2">
    <source>
        <dbReference type="SAM" id="MobiDB-lite"/>
    </source>
</evidence>
<dbReference type="InterPro" id="IPR011989">
    <property type="entry name" value="ARM-like"/>
</dbReference>
<name>A0A484B3S8_DRONA</name>
<feature type="compositionally biased region" description="Gly residues" evidence="2">
    <location>
        <begin position="1491"/>
        <end position="1502"/>
    </location>
</feature>
<dbReference type="PROSITE" id="PS51231">
    <property type="entry name" value="DAD"/>
    <property type="match status" value="1"/>
</dbReference>
<feature type="compositionally biased region" description="Low complexity" evidence="2">
    <location>
        <begin position="268"/>
        <end position="286"/>
    </location>
</feature>
<feature type="region of interest" description="Disordered" evidence="2">
    <location>
        <begin position="1478"/>
        <end position="1528"/>
    </location>
</feature>
<dbReference type="InterPro" id="IPR014767">
    <property type="entry name" value="DAD_dom"/>
</dbReference>
<dbReference type="SMART" id="SM00498">
    <property type="entry name" value="FH2"/>
    <property type="match status" value="1"/>
</dbReference>
<comment type="caution">
    <text evidence="7">The sequence shown here is derived from an EMBL/GenBank/DDBJ whole genome shotgun (WGS) entry which is preliminary data.</text>
</comment>
<keyword evidence="1" id="KW-0175">Coiled coil</keyword>
<dbReference type="InterPro" id="IPR014768">
    <property type="entry name" value="GBD/FH3_dom"/>
</dbReference>
<dbReference type="PANTHER" id="PTHR45725:SF1">
    <property type="entry name" value="DISHEVELLED ASSOCIATED ACTIVATOR OF MORPHOGENESIS, ISOFORM D"/>
    <property type="match status" value="1"/>
</dbReference>
<feature type="chain" id="PRO_5019749873" description="Disheveled-associated activator of morphogenesis 1" evidence="3">
    <location>
        <begin position="21"/>
        <end position="1528"/>
    </location>
</feature>
<feature type="domain" description="GBD/FH3" evidence="5">
    <location>
        <begin position="406"/>
        <end position="792"/>
    </location>
</feature>
<keyword evidence="3" id="KW-0732">Signal</keyword>
<dbReference type="GO" id="GO:0031267">
    <property type="term" value="F:small GTPase binding"/>
    <property type="evidence" value="ECO:0007669"/>
    <property type="project" value="InterPro"/>
</dbReference>
<dbReference type="FunFam" id="1.20.58.2220:FF:000009">
    <property type="entry name" value="Disheveled-associated activator of morphogenesis"/>
    <property type="match status" value="1"/>
</dbReference>
<evidence type="ECO:0000256" key="1">
    <source>
        <dbReference type="SAM" id="Coils"/>
    </source>
</evidence>
<reference evidence="7 8" key="1">
    <citation type="journal article" date="2019" name="J. Hered.">
        <title>An Improved Genome Assembly for Drosophila navojoa, the Basal Species in the mojavensis Cluster.</title>
        <authorList>
            <person name="Vanderlinde T."/>
            <person name="Dupim E.G."/>
            <person name="Nazario-Yepiz N.O."/>
            <person name="Carvalho A.B."/>
        </authorList>
    </citation>
    <scope>NUCLEOTIDE SEQUENCE [LARGE SCALE GENOMIC DNA]</scope>
    <source>
        <strain evidence="7">Navoj_Jal97</strain>
        <tissue evidence="7">Whole organism</tissue>
    </source>
</reference>
<feature type="compositionally biased region" description="Basic and acidic residues" evidence="2">
    <location>
        <begin position="1395"/>
        <end position="1421"/>
    </location>
</feature>
<dbReference type="InterPro" id="IPR016024">
    <property type="entry name" value="ARM-type_fold"/>
</dbReference>
<evidence type="ECO:0000259" key="5">
    <source>
        <dbReference type="PROSITE" id="PS51232"/>
    </source>
</evidence>
<evidence type="ECO:0008006" key="9">
    <source>
        <dbReference type="Google" id="ProtNLM"/>
    </source>
</evidence>
<feature type="region of interest" description="Disordered" evidence="2">
    <location>
        <begin position="324"/>
        <end position="367"/>
    </location>
</feature>
<dbReference type="Gene3D" id="1.10.238.150">
    <property type="entry name" value="Formin, FH3 diaphanous domain"/>
    <property type="match status" value="1"/>
</dbReference>
<feature type="domain" description="FH2" evidence="6">
    <location>
        <begin position="1008"/>
        <end position="1411"/>
    </location>
</feature>
<proteinExistence type="predicted"/>
<evidence type="ECO:0000256" key="3">
    <source>
        <dbReference type="SAM" id="SignalP"/>
    </source>
</evidence>
<dbReference type="PROSITE" id="PS51232">
    <property type="entry name" value="GBD_FH3"/>
    <property type="match status" value="1"/>
</dbReference>
<dbReference type="Gene3D" id="1.25.10.10">
    <property type="entry name" value="Leucine-rich Repeat Variant"/>
    <property type="match status" value="1"/>
</dbReference>
<protein>
    <recommendedName>
        <fullName evidence="9">Disheveled-associated activator of morphogenesis 1</fullName>
    </recommendedName>
</protein>
<dbReference type="OrthoDB" id="1104827at2759"/>
<dbReference type="GO" id="GO:0030036">
    <property type="term" value="P:actin cytoskeleton organization"/>
    <property type="evidence" value="ECO:0007669"/>
    <property type="project" value="InterPro"/>
</dbReference>
<dbReference type="PROSITE" id="PS51444">
    <property type="entry name" value="FH2"/>
    <property type="match status" value="1"/>
</dbReference>
<dbReference type="FunFam" id="1.10.238.150:FF:000004">
    <property type="entry name" value="Blast:Disheveled-associated activator of morphogenesis 1"/>
    <property type="match status" value="1"/>
</dbReference>
<evidence type="ECO:0000259" key="4">
    <source>
        <dbReference type="PROSITE" id="PS51231"/>
    </source>
</evidence>
<feature type="compositionally biased region" description="Basic and acidic residues" evidence="2">
    <location>
        <begin position="1512"/>
        <end position="1528"/>
    </location>
</feature>
<dbReference type="FunFam" id="1.25.10.10:FF:000800">
    <property type="entry name" value="Disheveled-associated activator of morphogenesis"/>
    <property type="match status" value="1"/>
</dbReference>
<feature type="domain" description="DAD" evidence="4">
    <location>
        <begin position="1452"/>
        <end position="1483"/>
    </location>
</feature>
<dbReference type="OMA" id="AMLYFQE"/>
<feature type="coiled-coil region" evidence="1">
    <location>
        <begin position="833"/>
        <end position="930"/>
    </location>
</feature>
<evidence type="ECO:0000313" key="7">
    <source>
        <dbReference type="EMBL" id="TDG43476.1"/>
    </source>
</evidence>
<dbReference type="PANTHER" id="PTHR45725">
    <property type="entry name" value="FORMIN HOMOLOGY 2 FAMILY MEMBER"/>
    <property type="match status" value="1"/>
</dbReference>
<feature type="region of interest" description="Disordered" evidence="2">
    <location>
        <begin position="268"/>
        <end position="295"/>
    </location>
</feature>
<feature type="region of interest" description="Disordered" evidence="2">
    <location>
        <begin position="1395"/>
        <end position="1454"/>
    </location>
</feature>
<dbReference type="SUPFAM" id="SSF48371">
    <property type="entry name" value="ARM repeat"/>
    <property type="match status" value="1"/>
</dbReference>
<feature type="compositionally biased region" description="Low complexity" evidence="2">
    <location>
        <begin position="197"/>
        <end position="214"/>
    </location>
</feature>
<dbReference type="Pfam" id="PF02181">
    <property type="entry name" value="FH2"/>
    <property type="match status" value="1"/>
</dbReference>
<feature type="region of interest" description="Disordered" evidence="2">
    <location>
        <begin position="792"/>
        <end position="815"/>
    </location>
</feature>
<dbReference type="Proteomes" id="UP000295192">
    <property type="component" value="Unassembled WGS sequence"/>
</dbReference>
<gene>
    <name evidence="7" type="ORF">AWZ03_010088</name>
</gene>
<dbReference type="InterPro" id="IPR010473">
    <property type="entry name" value="GTPase-bd"/>
</dbReference>
<dbReference type="EMBL" id="LSRL02000153">
    <property type="protein sequence ID" value="TDG43476.1"/>
    <property type="molecule type" value="Genomic_DNA"/>
</dbReference>
<dbReference type="InterPro" id="IPR051425">
    <property type="entry name" value="Formin_Homology"/>
</dbReference>
<dbReference type="SUPFAM" id="SSF101447">
    <property type="entry name" value="Formin homology 2 domain (FH2 domain)"/>
    <property type="match status" value="1"/>
</dbReference>
<keyword evidence="8" id="KW-1185">Reference proteome</keyword>
<evidence type="ECO:0000259" key="6">
    <source>
        <dbReference type="PROSITE" id="PS51444"/>
    </source>
</evidence>
<dbReference type="InterPro" id="IPR010472">
    <property type="entry name" value="FH3_dom"/>
</dbReference>